<dbReference type="Proteomes" id="UP001589838">
    <property type="component" value="Unassembled WGS sequence"/>
</dbReference>
<dbReference type="Gene3D" id="2.60.40.10">
    <property type="entry name" value="Immunoglobulins"/>
    <property type="match status" value="1"/>
</dbReference>
<name>A0ABV6KB34_9BACI</name>
<reference evidence="3 4" key="1">
    <citation type="submission" date="2024-09" db="EMBL/GenBank/DDBJ databases">
        <authorList>
            <person name="Sun Q."/>
            <person name="Mori K."/>
        </authorList>
    </citation>
    <scope>NUCLEOTIDE SEQUENCE [LARGE SCALE GENOMIC DNA]</scope>
    <source>
        <strain evidence="3 4">NCAIM B.02610</strain>
    </source>
</reference>
<evidence type="ECO:0000259" key="2">
    <source>
        <dbReference type="SMART" id="SM01217"/>
    </source>
</evidence>
<dbReference type="GO" id="GO:0016787">
    <property type="term" value="F:hydrolase activity"/>
    <property type="evidence" value="ECO:0007669"/>
    <property type="project" value="UniProtKB-KW"/>
</dbReference>
<dbReference type="InterPro" id="IPR001764">
    <property type="entry name" value="Glyco_hydro_3_N"/>
</dbReference>
<dbReference type="InterPro" id="IPR002772">
    <property type="entry name" value="Glyco_hydro_3_C"/>
</dbReference>
<organism evidence="3 4">
    <name type="scientific">Halalkalibacter kiskunsagensis</name>
    <dbReference type="NCBI Taxonomy" id="1548599"/>
    <lineage>
        <taxon>Bacteria</taxon>
        <taxon>Bacillati</taxon>
        <taxon>Bacillota</taxon>
        <taxon>Bacilli</taxon>
        <taxon>Bacillales</taxon>
        <taxon>Bacillaceae</taxon>
        <taxon>Halalkalibacter</taxon>
    </lineage>
</organism>
<sequence>MNYKDKSLSIDERVEDLLSQMTLKEKVGQLNQKMHGWNAYKKTDKGIELTDEFKEQVAFGDGMGALYGLFRSDPWSAVTYENGIPTKDSAVVTNEIQRYIITNTRLGIPLLFSEECPHGHQALDGTMIPTNIGVGSTWNPKLMEEVYGLVAEEIRSRGAHLGLISTLDILREPRWGRSEECFSEDPYLAAKMTESVVYGLQGKSPENLHNKVAAILKHFCAQGAGEGGRNAAPANIGERELREIHLLGMRAGVNAGALGCMAAYNEIDGIPCHANSKLLSDILRDEWGFEGVVMADGVAVDRLLMQAGSYERAAAMALEAGVDLSLWDTSFTRLEDAVREGITSESYIDRAVKRILRLKFSLGLFDNPFTDEELPGKVVGNVTFQQKNLQVARESVVLLKNQSNILPLSKELKKMAVIGPNADEIYNQLGDYTAIQRESRGTTILDGICQLSHSEVTYAKGCSVRGNSREGFNEAIQAAKMADVAIVAIGGSSMRNFDISFDNNGAAIVTDNPSDMDCGEGVDLADLSLGGMQEELVKEISATGTKIVAVLIQGRPHALTGIADFCEAILCGWYPGQEGGRAIAEILFGDVNPSGKLSVSLPRSSSQLPVYYNYKDQGRKIHYIDTPADPLYPFGFGLSYTTFEYTNFRLSKSKINRSFLQNDGHVEVSIDVKNVGDIAGAEVIQLYIKDLEASVTRRVKELKGFAKVWLDPNESKSVSLSLKKDDLSIWNNNMEFVIEPGNVKLFAGKNSEETLETQLLIEDE</sequence>
<evidence type="ECO:0000313" key="3">
    <source>
        <dbReference type="EMBL" id="MFC0470520.1"/>
    </source>
</evidence>
<dbReference type="RefSeq" id="WP_335961540.1">
    <property type="nucleotide sequence ID" value="NZ_JAXBLX010000018.1"/>
</dbReference>
<keyword evidence="1 3" id="KW-0378">Hydrolase</keyword>
<dbReference type="InterPro" id="IPR017853">
    <property type="entry name" value="GH"/>
</dbReference>
<dbReference type="EMBL" id="JBHLUX010000023">
    <property type="protein sequence ID" value="MFC0470520.1"/>
    <property type="molecule type" value="Genomic_DNA"/>
</dbReference>
<dbReference type="InterPro" id="IPR026891">
    <property type="entry name" value="Fn3-like"/>
</dbReference>
<gene>
    <name evidence="3" type="ORF">ACFFHM_08435</name>
</gene>
<dbReference type="SMART" id="SM01217">
    <property type="entry name" value="Fn3_like"/>
    <property type="match status" value="1"/>
</dbReference>
<comment type="caution">
    <text evidence="3">The sequence shown here is derived from an EMBL/GenBank/DDBJ whole genome shotgun (WGS) entry which is preliminary data.</text>
</comment>
<dbReference type="SUPFAM" id="SSF51445">
    <property type="entry name" value="(Trans)glycosidases"/>
    <property type="match status" value="1"/>
</dbReference>
<proteinExistence type="predicted"/>
<dbReference type="PRINTS" id="PR00133">
    <property type="entry name" value="GLHYDRLASE3"/>
</dbReference>
<dbReference type="PANTHER" id="PTHR30620">
    <property type="entry name" value="PERIPLASMIC BETA-GLUCOSIDASE-RELATED"/>
    <property type="match status" value="1"/>
</dbReference>
<dbReference type="SUPFAM" id="SSF52279">
    <property type="entry name" value="Beta-D-glucan exohydrolase, C-terminal domain"/>
    <property type="match status" value="1"/>
</dbReference>
<accession>A0ABV6KB34</accession>
<dbReference type="InterPro" id="IPR051915">
    <property type="entry name" value="Cellulose_Degrad_GH3"/>
</dbReference>
<evidence type="ECO:0000313" key="4">
    <source>
        <dbReference type="Proteomes" id="UP001589838"/>
    </source>
</evidence>
<dbReference type="Gene3D" id="3.20.20.300">
    <property type="entry name" value="Glycoside hydrolase, family 3, N-terminal domain"/>
    <property type="match status" value="1"/>
</dbReference>
<dbReference type="Gene3D" id="3.40.50.1700">
    <property type="entry name" value="Glycoside hydrolase family 3 C-terminal domain"/>
    <property type="match status" value="1"/>
</dbReference>
<protein>
    <submittedName>
        <fullName evidence="3">Glycoside hydrolase family 3 N-terminal domain-containing protein</fullName>
    </submittedName>
</protein>
<keyword evidence="4" id="KW-1185">Reference proteome</keyword>
<dbReference type="Pfam" id="PF01915">
    <property type="entry name" value="Glyco_hydro_3_C"/>
    <property type="match status" value="1"/>
</dbReference>
<feature type="domain" description="Fibronectin type III-like" evidence="2">
    <location>
        <begin position="682"/>
        <end position="751"/>
    </location>
</feature>
<dbReference type="Pfam" id="PF14310">
    <property type="entry name" value="Fn3-like"/>
    <property type="match status" value="1"/>
</dbReference>
<evidence type="ECO:0000256" key="1">
    <source>
        <dbReference type="ARBA" id="ARBA00022801"/>
    </source>
</evidence>
<dbReference type="InterPro" id="IPR036881">
    <property type="entry name" value="Glyco_hydro_3_C_sf"/>
</dbReference>
<dbReference type="InterPro" id="IPR036962">
    <property type="entry name" value="Glyco_hydro_3_N_sf"/>
</dbReference>
<dbReference type="Pfam" id="PF00933">
    <property type="entry name" value="Glyco_hydro_3"/>
    <property type="match status" value="1"/>
</dbReference>
<dbReference type="PANTHER" id="PTHR30620:SF123">
    <property type="entry name" value="BETA-XYLOSIDASE"/>
    <property type="match status" value="1"/>
</dbReference>
<dbReference type="InterPro" id="IPR013783">
    <property type="entry name" value="Ig-like_fold"/>
</dbReference>